<organism evidence="2">
    <name type="scientific">viral metagenome</name>
    <dbReference type="NCBI Taxonomy" id="1070528"/>
    <lineage>
        <taxon>unclassified sequences</taxon>
        <taxon>metagenomes</taxon>
        <taxon>organismal metagenomes</taxon>
    </lineage>
</organism>
<dbReference type="AlphaFoldDB" id="A0A6C0JQW1"/>
<feature type="domain" description="C2H2-type" evidence="1">
    <location>
        <begin position="340"/>
        <end position="367"/>
    </location>
</feature>
<proteinExistence type="predicted"/>
<reference evidence="2" key="1">
    <citation type="journal article" date="2020" name="Nature">
        <title>Giant virus diversity and host interactions through global metagenomics.</title>
        <authorList>
            <person name="Schulz F."/>
            <person name="Roux S."/>
            <person name="Paez-Espino D."/>
            <person name="Jungbluth S."/>
            <person name="Walsh D.A."/>
            <person name="Denef V.J."/>
            <person name="McMahon K.D."/>
            <person name="Konstantinidis K.T."/>
            <person name="Eloe-Fadrosh E.A."/>
            <person name="Kyrpides N.C."/>
            <person name="Woyke T."/>
        </authorList>
    </citation>
    <scope>NUCLEOTIDE SEQUENCE</scope>
    <source>
        <strain evidence="2">GVMAG-S-1062768-28</strain>
    </source>
</reference>
<accession>A0A6C0JQW1</accession>
<dbReference type="PROSITE" id="PS00028">
    <property type="entry name" value="ZINC_FINGER_C2H2_1"/>
    <property type="match status" value="1"/>
</dbReference>
<evidence type="ECO:0000259" key="1">
    <source>
        <dbReference type="PROSITE" id="PS50157"/>
    </source>
</evidence>
<dbReference type="EMBL" id="MN740695">
    <property type="protein sequence ID" value="QHU08152.1"/>
    <property type="molecule type" value="Genomic_DNA"/>
</dbReference>
<dbReference type="Pfam" id="PF13912">
    <property type="entry name" value="zf-C2H2_6"/>
    <property type="match status" value="1"/>
</dbReference>
<dbReference type="SUPFAM" id="SSF57667">
    <property type="entry name" value="beta-beta-alpha zinc fingers"/>
    <property type="match status" value="1"/>
</dbReference>
<evidence type="ECO:0000313" key="2">
    <source>
        <dbReference type="EMBL" id="QHU08152.1"/>
    </source>
</evidence>
<dbReference type="InterPro" id="IPR013087">
    <property type="entry name" value="Znf_C2H2_type"/>
</dbReference>
<dbReference type="PROSITE" id="PS50157">
    <property type="entry name" value="ZINC_FINGER_C2H2_2"/>
    <property type="match status" value="1"/>
</dbReference>
<dbReference type="InterPro" id="IPR036236">
    <property type="entry name" value="Znf_C2H2_sf"/>
</dbReference>
<protein>
    <recommendedName>
        <fullName evidence="1">C2H2-type domain-containing protein</fullName>
    </recommendedName>
</protein>
<name>A0A6C0JQW1_9ZZZZ</name>
<sequence>MATSKICTECHIEKEHKHFGMFGKNSKCKDCVEKEACNQERREKYFEMFKNLVKKKKGRCLGTIDDYIISTSKILVECHNGHKCEISLNSVQKGVLCTECNINTSEMVTLHACKFLFDLPFKKIRPKWLKNNAGNKMEIDVANAELNFGCEYNGEQHYNYVPYFHRIVENFEKRKIDDATKVRLCNENNFNLLVIPYTIHISKICEFIYLEAEKLNLPLKNHYDDFDYTDLREREPTFKEKVIQIVKNKGGQILKCSFLKVSDTIKLMCKNGHIWSCLISSILYRNSWCGTCHRDGETAGTKKCERCCQRKNSDEFDTENKIFALHFVCKDCLQNTENIFCCQDCNKVYVSQKNLDKHLKTHKIEEPSDFEDNFADYPDDESIGDDSEMVSAESEINDDNNNKRKLFVGKCGGQYYFTKPGKKRYVSQRRRPK</sequence>